<protein>
    <recommendedName>
        <fullName evidence="4">Outer membrane beta-barrel protein</fullName>
    </recommendedName>
</protein>
<name>A0A5E4XCL6_9BURK</name>
<dbReference type="Proteomes" id="UP000384354">
    <property type="component" value="Unassembled WGS sequence"/>
</dbReference>
<dbReference type="SUPFAM" id="SSF56935">
    <property type="entry name" value="Porins"/>
    <property type="match status" value="1"/>
</dbReference>
<evidence type="ECO:0000313" key="2">
    <source>
        <dbReference type="EMBL" id="VVE34057.1"/>
    </source>
</evidence>
<sequence>MQFGRARTRAGKPLRHDGVVRRAEAPARLRLRHSNLLSLIATALVWSSPVLAQDKVAQSPTGEPPSPAAQVPSLPPQAPSDNAVPGKAPDRIPTPASPASATGAPFSLGSFLIYPELATSWMYDSNVYFSPNDTRLSDRAWIFSPAIRAESNWAKHELDFHASLDSTRYSTYTSENSNDFHLSTEGRYDFSANTNVYGGVHFSQEHEDRESPSARNGLTPTQYHQLRLYGGVFHQFGRVSVRVAGTAQQLTYNNVNFLTSSGAVNIINNSDRDRWQYTGGVRVGYEVTPRIEPYVQIAFDNRYYNSSVDDLGYERDSTGMRYLAGVRWNIPRVLKLDAFAGWLRQDYRDPRFVDVTAPVVGAALQWVPTDRTTVSAYLDRTVEETTVTSTPSPSVLLVSSSYLNTYASLGVEQRLTEKLTVRGTGSLSHVAYKGIPRSDDYYGATLGMSYRFHRNLLLDLSVTARRLNSSVPTENFNQYTVMARVVIPFSH</sequence>
<evidence type="ECO:0000256" key="1">
    <source>
        <dbReference type="SAM" id="MobiDB-lite"/>
    </source>
</evidence>
<dbReference type="AlphaFoldDB" id="A0A5E4XCL6"/>
<evidence type="ECO:0000313" key="3">
    <source>
        <dbReference type="Proteomes" id="UP000384354"/>
    </source>
</evidence>
<dbReference type="Pfam" id="PF10082">
    <property type="entry name" value="BBP2_2"/>
    <property type="match status" value="1"/>
</dbReference>
<feature type="compositionally biased region" description="Pro residues" evidence="1">
    <location>
        <begin position="62"/>
        <end position="78"/>
    </location>
</feature>
<dbReference type="EMBL" id="CABPSL010000017">
    <property type="protein sequence ID" value="VVE34057.1"/>
    <property type="molecule type" value="Genomic_DNA"/>
</dbReference>
<accession>A0A5E4XCL6</accession>
<dbReference type="InterPro" id="IPR018759">
    <property type="entry name" value="BBP2_2"/>
</dbReference>
<gene>
    <name evidence="2" type="ORF">PCE31106_03794</name>
</gene>
<organism evidence="2 3">
    <name type="scientific">Pandoraea cepalis</name>
    <dbReference type="NCBI Taxonomy" id="2508294"/>
    <lineage>
        <taxon>Bacteria</taxon>
        <taxon>Pseudomonadati</taxon>
        <taxon>Pseudomonadota</taxon>
        <taxon>Betaproteobacteria</taxon>
        <taxon>Burkholderiales</taxon>
        <taxon>Burkholderiaceae</taxon>
        <taxon>Pandoraea</taxon>
    </lineage>
</organism>
<reference evidence="2 3" key="1">
    <citation type="submission" date="2019-08" db="EMBL/GenBank/DDBJ databases">
        <authorList>
            <person name="Peeters C."/>
        </authorList>
    </citation>
    <scope>NUCLEOTIDE SEQUENCE [LARGE SCALE GENOMIC DNA]</scope>
    <source>
        <strain evidence="2 3">LMG 31106</strain>
    </source>
</reference>
<proteinExistence type="predicted"/>
<evidence type="ECO:0008006" key="4">
    <source>
        <dbReference type="Google" id="ProtNLM"/>
    </source>
</evidence>
<feature type="region of interest" description="Disordered" evidence="1">
    <location>
        <begin position="56"/>
        <end position="100"/>
    </location>
</feature>
<dbReference type="OrthoDB" id="9153755at2"/>